<evidence type="ECO:0000256" key="11">
    <source>
        <dbReference type="ARBA" id="ARBA00022989"/>
    </source>
</evidence>
<dbReference type="SMART" id="SM00387">
    <property type="entry name" value="HATPase_c"/>
    <property type="match status" value="1"/>
</dbReference>
<keyword evidence="15" id="KW-0175">Coiled coil</keyword>
<dbReference type="NCBIfam" id="TIGR00229">
    <property type="entry name" value="sensory_box"/>
    <property type="match status" value="1"/>
</dbReference>
<dbReference type="SMART" id="SM00448">
    <property type="entry name" value="REC"/>
    <property type="match status" value="1"/>
</dbReference>
<dbReference type="InterPro" id="IPR011006">
    <property type="entry name" value="CheY-like_superfamily"/>
</dbReference>
<dbReference type="Gene3D" id="3.30.450.20">
    <property type="entry name" value="PAS domain"/>
    <property type="match status" value="1"/>
</dbReference>
<dbReference type="CDD" id="cd17546">
    <property type="entry name" value="REC_hyHK_CKI1_RcsC-like"/>
    <property type="match status" value="1"/>
</dbReference>
<dbReference type="FunFam" id="3.30.565.10:FF:000010">
    <property type="entry name" value="Sensor histidine kinase RcsC"/>
    <property type="match status" value="1"/>
</dbReference>
<dbReference type="GO" id="GO:0005524">
    <property type="term" value="F:ATP binding"/>
    <property type="evidence" value="ECO:0007669"/>
    <property type="project" value="UniProtKB-KW"/>
</dbReference>
<feature type="domain" description="PAC" evidence="20">
    <location>
        <begin position="315"/>
        <end position="369"/>
    </location>
</feature>
<evidence type="ECO:0000259" key="20">
    <source>
        <dbReference type="PROSITE" id="PS50113"/>
    </source>
</evidence>
<dbReference type="Gene3D" id="1.10.287.130">
    <property type="match status" value="1"/>
</dbReference>
<sequence>MTRPEGTATMPNTATDIEAEIARLKQRDSPEGRLSRYANGRVHYFVSRQILTLVGAAMLAIAAGPVTGLLALGIALLGEGVDCLFLRGLPARLQRGASLRRQRRIAKVTGAFQALTIATCILLTWSTAAPGNATFFFYAFLTGAALNGGLTMSYQRALGMIKLTVYAVTGLAILCLDLITSPALQPRHGYDAIGLLMMSYMTYSFVDFVNRSHRKARSQQGDLLSEQRRLNQVSLRLAEAQREAQTLSLVALHAHDNVILTKLDGTITWVNAAFTATTGYTAQEAMGQTLPGLLNGPETCVETGLELRDAALAGRAHRATILNYAKDGRKIWVETYLVPVPVTEGEEPVVISIERDVTKDYLNAKELKQASEKAEAASVAKSEFLATMSHEIRTPMNGVIGMADLLHDTELNPEQQHYCDTIRTSAAGLLTIINDILDFSRLDAGQMELSNTPFDLPACLTSATEILRPQAQAKSLALTLNLAPDLPQWTLGDDGRLRQILVNLLGNAVKFTTQGEVTVTASFAPEPKGAGTLTIAVADTGIGISPEAATRVFNQFEQADGAITRRFGGTGLGLAISRRLARAMGGDITLRSQPEKGSCFTLTTRLTPTKAPARAAQSPANGLHITPGLRVLVAEDNRTNQMLIKGLLKDQPVSLSFVENGEDAVVQTALTGPDLVFMDISMPKMDGLQATRAIRAHNLPQPVIVALTANAFAADKAACLDAGMDDFLSKPVRKPELLQKMIGIAPRPTAA</sequence>
<evidence type="ECO:0000256" key="1">
    <source>
        <dbReference type="ARBA" id="ARBA00000085"/>
    </source>
</evidence>
<dbReference type="GO" id="GO:0005886">
    <property type="term" value="C:plasma membrane"/>
    <property type="evidence" value="ECO:0007669"/>
    <property type="project" value="UniProtKB-SubCell"/>
</dbReference>
<feature type="domain" description="PAS" evidence="19">
    <location>
        <begin position="242"/>
        <end position="290"/>
    </location>
</feature>
<dbReference type="InterPro" id="IPR004358">
    <property type="entry name" value="Sig_transdc_His_kin-like_C"/>
</dbReference>
<dbReference type="PANTHER" id="PTHR45339">
    <property type="entry name" value="HYBRID SIGNAL TRANSDUCTION HISTIDINE KINASE J"/>
    <property type="match status" value="1"/>
</dbReference>
<dbReference type="Gene3D" id="3.30.565.10">
    <property type="entry name" value="Histidine kinase-like ATPase, C-terminal domain"/>
    <property type="match status" value="1"/>
</dbReference>
<dbReference type="InterPro" id="IPR003661">
    <property type="entry name" value="HisK_dim/P_dom"/>
</dbReference>
<dbReference type="SUPFAM" id="SSF52172">
    <property type="entry name" value="CheY-like"/>
    <property type="match status" value="1"/>
</dbReference>
<reference evidence="21 22" key="1">
    <citation type="journal article" date="2021" name="Arch. Microbiol.">
        <title>Harenicola maris gen. nov., sp. nov. isolated from the Sea of Japan shallow sediments.</title>
        <authorList>
            <person name="Romanenko L.A."/>
            <person name="Kurilenko V.V."/>
            <person name="Chernysheva N.Y."/>
            <person name="Tekutyeva L.A."/>
            <person name="Velansky P.V."/>
            <person name="Svetashev V.I."/>
            <person name="Isaeva M.P."/>
        </authorList>
    </citation>
    <scope>NUCLEOTIDE SEQUENCE [LARGE SCALE GENOMIC DNA]</scope>
    <source>
        <strain evidence="21 22">KMM 3653</strain>
    </source>
</reference>
<dbReference type="Pfam" id="PF13426">
    <property type="entry name" value="PAS_9"/>
    <property type="match status" value="1"/>
</dbReference>
<dbReference type="AlphaFoldDB" id="A0AAP2G7Z5"/>
<evidence type="ECO:0000256" key="7">
    <source>
        <dbReference type="ARBA" id="ARBA00022692"/>
    </source>
</evidence>
<keyword evidence="6" id="KW-0808">Transferase</keyword>
<keyword evidence="12" id="KW-0902">Two-component regulatory system</keyword>
<dbReference type="FunFam" id="1.10.287.130:FF:000003">
    <property type="entry name" value="Histidine kinase"/>
    <property type="match status" value="1"/>
</dbReference>
<feature type="transmembrane region" description="Helical" evidence="16">
    <location>
        <begin position="69"/>
        <end position="89"/>
    </location>
</feature>
<comment type="caution">
    <text evidence="21">The sequence shown here is derived from an EMBL/GenBank/DDBJ whole genome shotgun (WGS) entry which is preliminary data.</text>
</comment>
<evidence type="ECO:0000256" key="13">
    <source>
        <dbReference type="ARBA" id="ARBA00023136"/>
    </source>
</evidence>
<evidence type="ECO:0000259" key="19">
    <source>
        <dbReference type="PROSITE" id="PS50112"/>
    </source>
</evidence>
<dbReference type="Gene3D" id="3.40.50.2300">
    <property type="match status" value="1"/>
</dbReference>
<dbReference type="Pfam" id="PF02518">
    <property type="entry name" value="HATPase_c"/>
    <property type="match status" value="1"/>
</dbReference>
<dbReference type="CDD" id="cd16922">
    <property type="entry name" value="HATPase_EvgS-ArcB-TorS-like"/>
    <property type="match status" value="1"/>
</dbReference>
<dbReference type="InterPro" id="IPR036097">
    <property type="entry name" value="HisK_dim/P_sf"/>
</dbReference>
<evidence type="ECO:0000256" key="6">
    <source>
        <dbReference type="ARBA" id="ARBA00022679"/>
    </source>
</evidence>
<keyword evidence="10" id="KW-0067">ATP-binding</keyword>
<dbReference type="InterPro" id="IPR005467">
    <property type="entry name" value="His_kinase_dom"/>
</dbReference>
<dbReference type="SMART" id="SM00388">
    <property type="entry name" value="HisKA"/>
    <property type="match status" value="1"/>
</dbReference>
<comment type="subcellular location">
    <subcellularLocation>
        <location evidence="2">Cell membrane</location>
        <topology evidence="2">Multi-pass membrane protein</topology>
    </subcellularLocation>
</comment>
<dbReference type="EMBL" id="JADQAZ010000002">
    <property type="protein sequence ID" value="MBT0957372.1"/>
    <property type="molecule type" value="Genomic_DNA"/>
</dbReference>
<name>A0AAP2G7Z5_9RHOB</name>
<feature type="transmembrane region" description="Helical" evidence="16">
    <location>
        <begin position="110"/>
        <end position="129"/>
    </location>
</feature>
<evidence type="ECO:0000256" key="14">
    <source>
        <dbReference type="PROSITE-ProRule" id="PRU00169"/>
    </source>
</evidence>
<dbReference type="Proteomes" id="UP001315686">
    <property type="component" value="Unassembled WGS sequence"/>
</dbReference>
<organism evidence="21 22">
    <name type="scientific">Harenicola maris</name>
    <dbReference type="NCBI Taxonomy" id="2841044"/>
    <lineage>
        <taxon>Bacteria</taxon>
        <taxon>Pseudomonadati</taxon>
        <taxon>Pseudomonadota</taxon>
        <taxon>Alphaproteobacteria</taxon>
        <taxon>Rhodobacterales</taxon>
        <taxon>Paracoccaceae</taxon>
        <taxon>Harenicola</taxon>
    </lineage>
</organism>
<keyword evidence="11 16" id="KW-1133">Transmembrane helix</keyword>
<dbReference type="PROSITE" id="PS50109">
    <property type="entry name" value="HIS_KIN"/>
    <property type="match status" value="1"/>
</dbReference>
<keyword evidence="7 16" id="KW-0812">Transmembrane</keyword>
<dbReference type="GO" id="GO:0000155">
    <property type="term" value="F:phosphorelay sensor kinase activity"/>
    <property type="evidence" value="ECO:0007669"/>
    <property type="project" value="InterPro"/>
</dbReference>
<dbReference type="PROSITE" id="PS50110">
    <property type="entry name" value="RESPONSE_REGULATORY"/>
    <property type="match status" value="1"/>
</dbReference>
<evidence type="ECO:0000313" key="22">
    <source>
        <dbReference type="Proteomes" id="UP001315686"/>
    </source>
</evidence>
<dbReference type="RefSeq" id="WP_327793607.1">
    <property type="nucleotide sequence ID" value="NZ_JADQAZ010000002.1"/>
</dbReference>
<dbReference type="Pfam" id="PF00072">
    <property type="entry name" value="Response_reg"/>
    <property type="match status" value="1"/>
</dbReference>
<dbReference type="CDD" id="cd00082">
    <property type="entry name" value="HisKA"/>
    <property type="match status" value="1"/>
</dbReference>
<dbReference type="SUPFAM" id="SSF47384">
    <property type="entry name" value="Homodimeric domain of signal transducing histidine kinase"/>
    <property type="match status" value="1"/>
</dbReference>
<evidence type="ECO:0000256" key="4">
    <source>
        <dbReference type="ARBA" id="ARBA00022475"/>
    </source>
</evidence>
<evidence type="ECO:0000256" key="16">
    <source>
        <dbReference type="SAM" id="Phobius"/>
    </source>
</evidence>
<keyword evidence="4" id="KW-1003">Cell membrane</keyword>
<feature type="domain" description="Histidine kinase" evidence="17">
    <location>
        <begin position="387"/>
        <end position="608"/>
    </location>
</feature>
<dbReference type="PROSITE" id="PS50113">
    <property type="entry name" value="PAC"/>
    <property type="match status" value="1"/>
</dbReference>
<feature type="transmembrane region" description="Helical" evidence="16">
    <location>
        <begin position="42"/>
        <end position="63"/>
    </location>
</feature>
<dbReference type="CDD" id="cd00130">
    <property type="entry name" value="PAS"/>
    <property type="match status" value="1"/>
</dbReference>
<accession>A0AAP2G7Z5</accession>
<evidence type="ECO:0000256" key="2">
    <source>
        <dbReference type="ARBA" id="ARBA00004651"/>
    </source>
</evidence>
<evidence type="ECO:0000259" key="18">
    <source>
        <dbReference type="PROSITE" id="PS50110"/>
    </source>
</evidence>
<feature type="modified residue" description="4-aspartylphosphate" evidence="14">
    <location>
        <position position="679"/>
    </location>
</feature>
<comment type="catalytic activity">
    <reaction evidence="1">
        <text>ATP + protein L-histidine = ADP + protein N-phospho-L-histidine.</text>
        <dbReference type="EC" id="2.7.13.3"/>
    </reaction>
</comment>
<dbReference type="InterPro" id="IPR036890">
    <property type="entry name" value="HATPase_C_sf"/>
</dbReference>
<evidence type="ECO:0000256" key="15">
    <source>
        <dbReference type="SAM" id="Coils"/>
    </source>
</evidence>
<proteinExistence type="predicted"/>
<evidence type="ECO:0000256" key="12">
    <source>
        <dbReference type="ARBA" id="ARBA00023012"/>
    </source>
</evidence>
<feature type="transmembrane region" description="Helical" evidence="16">
    <location>
        <begin position="135"/>
        <end position="154"/>
    </location>
</feature>
<dbReference type="InterPro" id="IPR035965">
    <property type="entry name" value="PAS-like_dom_sf"/>
</dbReference>
<evidence type="ECO:0000256" key="5">
    <source>
        <dbReference type="ARBA" id="ARBA00022553"/>
    </source>
</evidence>
<dbReference type="Pfam" id="PF00512">
    <property type="entry name" value="HisKA"/>
    <property type="match status" value="1"/>
</dbReference>
<feature type="transmembrane region" description="Helical" evidence="16">
    <location>
        <begin position="163"/>
        <end position="184"/>
    </location>
</feature>
<dbReference type="PRINTS" id="PR00344">
    <property type="entry name" value="BCTRLSENSOR"/>
</dbReference>
<gene>
    <name evidence="21" type="ORF">IV417_08240</name>
</gene>
<dbReference type="EC" id="2.7.13.3" evidence="3"/>
<dbReference type="SMART" id="SM00091">
    <property type="entry name" value="PAS"/>
    <property type="match status" value="1"/>
</dbReference>
<keyword evidence="8" id="KW-0547">Nucleotide-binding</keyword>
<evidence type="ECO:0000256" key="8">
    <source>
        <dbReference type="ARBA" id="ARBA00022741"/>
    </source>
</evidence>
<evidence type="ECO:0000256" key="3">
    <source>
        <dbReference type="ARBA" id="ARBA00012438"/>
    </source>
</evidence>
<dbReference type="InterPro" id="IPR000014">
    <property type="entry name" value="PAS"/>
</dbReference>
<dbReference type="PANTHER" id="PTHR45339:SF1">
    <property type="entry name" value="HYBRID SIGNAL TRANSDUCTION HISTIDINE KINASE J"/>
    <property type="match status" value="1"/>
</dbReference>
<feature type="coiled-coil region" evidence="15">
    <location>
        <begin position="223"/>
        <end position="250"/>
    </location>
</feature>
<dbReference type="InterPro" id="IPR001789">
    <property type="entry name" value="Sig_transdc_resp-reg_receiver"/>
</dbReference>
<dbReference type="SUPFAM" id="SSF55785">
    <property type="entry name" value="PYP-like sensor domain (PAS domain)"/>
    <property type="match status" value="1"/>
</dbReference>
<dbReference type="SUPFAM" id="SSF55874">
    <property type="entry name" value="ATPase domain of HSP90 chaperone/DNA topoisomerase II/histidine kinase"/>
    <property type="match status" value="1"/>
</dbReference>
<evidence type="ECO:0000313" key="21">
    <source>
        <dbReference type="EMBL" id="MBT0957372.1"/>
    </source>
</evidence>
<evidence type="ECO:0000259" key="17">
    <source>
        <dbReference type="PROSITE" id="PS50109"/>
    </source>
</evidence>
<keyword evidence="22" id="KW-1185">Reference proteome</keyword>
<evidence type="ECO:0000256" key="10">
    <source>
        <dbReference type="ARBA" id="ARBA00022840"/>
    </source>
</evidence>
<keyword evidence="5 14" id="KW-0597">Phosphoprotein</keyword>
<feature type="domain" description="Response regulatory" evidence="18">
    <location>
        <begin position="630"/>
        <end position="745"/>
    </location>
</feature>
<keyword evidence="9" id="KW-0418">Kinase</keyword>
<evidence type="ECO:0000256" key="9">
    <source>
        <dbReference type="ARBA" id="ARBA00022777"/>
    </source>
</evidence>
<keyword evidence="13 16" id="KW-0472">Membrane</keyword>
<dbReference type="InterPro" id="IPR000700">
    <property type="entry name" value="PAS-assoc_C"/>
</dbReference>
<protein>
    <recommendedName>
        <fullName evidence="3">histidine kinase</fullName>
        <ecNumber evidence="3">2.7.13.3</ecNumber>
    </recommendedName>
</protein>
<dbReference type="PROSITE" id="PS50112">
    <property type="entry name" value="PAS"/>
    <property type="match status" value="1"/>
</dbReference>
<dbReference type="InterPro" id="IPR003594">
    <property type="entry name" value="HATPase_dom"/>
</dbReference>